<dbReference type="EMBL" id="KN838684">
    <property type="protein sequence ID" value="KIJ97791.1"/>
    <property type="molecule type" value="Genomic_DNA"/>
</dbReference>
<dbReference type="GO" id="GO:0031505">
    <property type="term" value="P:fungal-type cell wall organization"/>
    <property type="evidence" value="ECO:0007669"/>
    <property type="project" value="TreeGrafter"/>
</dbReference>
<dbReference type="Pfam" id="PF03935">
    <property type="entry name" value="SKN1_KRE6_Sbg1"/>
    <property type="match status" value="1"/>
</dbReference>
<evidence type="ECO:0000313" key="12">
    <source>
        <dbReference type="EMBL" id="KIJ97791.1"/>
    </source>
</evidence>
<protein>
    <submittedName>
        <fullName evidence="12">Glycoside hydrolase family 16 protein</fullName>
    </submittedName>
</protein>
<dbReference type="HOGENOM" id="CLU_010811_4_3_1"/>
<keyword evidence="5 10" id="KW-1133">Transmembrane helix</keyword>
<evidence type="ECO:0000256" key="8">
    <source>
        <dbReference type="ARBA" id="ARBA00023316"/>
    </source>
</evidence>
<keyword evidence="8" id="KW-0961">Cell wall biogenesis/degradation</keyword>
<keyword evidence="6 10" id="KW-0472">Membrane</keyword>
<dbReference type="InterPro" id="IPR005629">
    <property type="entry name" value="Skn1/Kre6/Sbg1"/>
</dbReference>
<keyword evidence="7" id="KW-0325">Glycoprotein</keyword>
<evidence type="ECO:0000256" key="7">
    <source>
        <dbReference type="ARBA" id="ARBA00023180"/>
    </source>
</evidence>
<evidence type="ECO:0000256" key="4">
    <source>
        <dbReference type="ARBA" id="ARBA00022968"/>
    </source>
</evidence>
<sequence>MSRPSRRRERLHKPEPRLPQQYYADPYSNPHSNYSSEGSTSSHQIIYGRPPPRSRSRSNSGPPPTRRTSLIQGRPATTRAVATGAVGSAYGPYSYNPNEGRNFIYRPDSRQGTSRRRRRSSDTHASHSAPIAMAPVQQPIPVVPTTTTVAHYAWDSDQDLEDELHRSEPFPDEGFDVLSCRGWINSISILLLITGLMTLFVGYPILDHFMHLRPPIHGYNLGGINGTGQIPNLPGLPRMIDADTPSSALTRTGWDGKKYDLVFSDEFNVDGRTFYPGEDPYWEAADIYYWPTNDVEWYDPSAITTQGGKLVITMKEIKNHNLNFMSGMLTSWNKLCFTTGYIEVSISLPGSVTAPGFWPAAWTMGNLGRAGYGATTEGNWPYTYDSCDSGTFIGQTGKNGQPASSATGGVDGGAISGLPGQRLSACSCPGSDHPGPKHDIGRGVPEVDIIEARIDTSRVVGQASQTFQVAPYNYQLQFVDTAPATTIYNKSMTQINSFKGNSLQQSISALADIQSQFYGGHGYAPYGYELWSDPNNRQDGYITWFSNGQPTWTVTSASVGPDPVSQVGQRLISEEPMYVILNFGMSPDFQPQDYKHLVFPSQMFVDYVRIYQREGVNNGMTCDPPTRPTANYINQHSVPYNNANLTTWASANFSFPRNSLYDGC</sequence>
<evidence type="ECO:0000259" key="11">
    <source>
        <dbReference type="PROSITE" id="PS51762"/>
    </source>
</evidence>
<gene>
    <name evidence="12" type="ORF">K443DRAFT_681282</name>
</gene>
<feature type="compositionally biased region" description="Basic residues" evidence="9">
    <location>
        <begin position="1"/>
        <end position="11"/>
    </location>
</feature>
<comment type="similarity">
    <text evidence="2">Belongs to the SKN1/KRE6 family.</text>
</comment>
<dbReference type="PANTHER" id="PTHR31361:SF15">
    <property type="entry name" value="GH16 DOMAIN-CONTAINING PROTEIN"/>
    <property type="match status" value="1"/>
</dbReference>
<evidence type="ECO:0000256" key="5">
    <source>
        <dbReference type="ARBA" id="ARBA00022989"/>
    </source>
</evidence>
<dbReference type="InterPro" id="IPR013320">
    <property type="entry name" value="ConA-like_dom_sf"/>
</dbReference>
<dbReference type="GO" id="GO:0005886">
    <property type="term" value="C:plasma membrane"/>
    <property type="evidence" value="ECO:0007669"/>
    <property type="project" value="TreeGrafter"/>
</dbReference>
<evidence type="ECO:0000256" key="9">
    <source>
        <dbReference type="SAM" id="MobiDB-lite"/>
    </source>
</evidence>
<evidence type="ECO:0000256" key="3">
    <source>
        <dbReference type="ARBA" id="ARBA00022692"/>
    </source>
</evidence>
<keyword evidence="3 10" id="KW-0812">Transmembrane</keyword>
<evidence type="ECO:0000256" key="1">
    <source>
        <dbReference type="ARBA" id="ARBA00004606"/>
    </source>
</evidence>
<comment type="subcellular location">
    <subcellularLocation>
        <location evidence="1">Membrane</location>
        <topology evidence="1">Single-pass type II membrane protein</topology>
    </subcellularLocation>
</comment>
<keyword evidence="12" id="KW-0378">Hydrolase</keyword>
<reference evidence="12 13" key="1">
    <citation type="submission" date="2014-04" db="EMBL/GenBank/DDBJ databases">
        <authorList>
            <consortium name="DOE Joint Genome Institute"/>
            <person name="Kuo A."/>
            <person name="Kohler A."/>
            <person name="Nagy L.G."/>
            <person name="Floudas D."/>
            <person name="Copeland A."/>
            <person name="Barry K.W."/>
            <person name="Cichocki N."/>
            <person name="Veneault-Fourrey C."/>
            <person name="LaButti K."/>
            <person name="Lindquist E.A."/>
            <person name="Lipzen A."/>
            <person name="Lundell T."/>
            <person name="Morin E."/>
            <person name="Murat C."/>
            <person name="Sun H."/>
            <person name="Tunlid A."/>
            <person name="Henrissat B."/>
            <person name="Grigoriev I.V."/>
            <person name="Hibbett D.S."/>
            <person name="Martin F."/>
            <person name="Nordberg H.P."/>
            <person name="Cantor M.N."/>
            <person name="Hua S.X."/>
        </authorList>
    </citation>
    <scope>NUCLEOTIDE SEQUENCE [LARGE SCALE GENOMIC DNA]</scope>
    <source>
        <strain evidence="12 13">LaAM-08-1</strain>
    </source>
</reference>
<feature type="compositionally biased region" description="Low complexity" evidence="9">
    <location>
        <begin position="66"/>
        <end position="89"/>
    </location>
</feature>
<dbReference type="AlphaFoldDB" id="A0A0C9XJL2"/>
<reference evidence="13" key="2">
    <citation type="submission" date="2015-01" db="EMBL/GenBank/DDBJ databases">
        <title>Evolutionary Origins and Diversification of the Mycorrhizal Mutualists.</title>
        <authorList>
            <consortium name="DOE Joint Genome Institute"/>
            <consortium name="Mycorrhizal Genomics Consortium"/>
            <person name="Kohler A."/>
            <person name="Kuo A."/>
            <person name="Nagy L.G."/>
            <person name="Floudas D."/>
            <person name="Copeland A."/>
            <person name="Barry K.W."/>
            <person name="Cichocki N."/>
            <person name="Veneault-Fourrey C."/>
            <person name="LaButti K."/>
            <person name="Lindquist E.A."/>
            <person name="Lipzen A."/>
            <person name="Lundell T."/>
            <person name="Morin E."/>
            <person name="Murat C."/>
            <person name="Riley R."/>
            <person name="Ohm R."/>
            <person name="Sun H."/>
            <person name="Tunlid A."/>
            <person name="Henrissat B."/>
            <person name="Grigoriev I.V."/>
            <person name="Hibbett D.S."/>
            <person name="Martin F."/>
        </authorList>
    </citation>
    <scope>NUCLEOTIDE SEQUENCE [LARGE SCALE GENOMIC DNA]</scope>
    <source>
        <strain evidence="13">LaAM-08-1</strain>
    </source>
</reference>
<feature type="domain" description="GH16" evidence="11">
    <location>
        <begin position="252"/>
        <end position="616"/>
    </location>
</feature>
<evidence type="ECO:0000313" key="13">
    <source>
        <dbReference type="Proteomes" id="UP000054477"/>
    </source>
</evidence>
<proteinExistence type="inferred from homology"/>
<dbReference type="FunFam" id="2.60.120.200:FF:000135">
    <property type="entry name" value="Related to KRE6-glucan synthase subunit"/>
    <property type="match status" value="1"/>
</dbReference>
<dbReference type="GO" id="GO:0006078">
    <property type="term" value="P:(1-&gt;6)-beta-D-glucan biosynthetic process"/>
    <property type="evidence" value="ECO:0007669"/>
    <property type="project" value="TreeGrafter"/>
</dbReference>
<feature type="compositionally biased region" description="Polar residues" evidence="9">
    <location>
        <begin position="29"/>
        <end position="44"/>
    </location>
</feature>
<dbReference type="STRING" id="1095629.A0A0C9XJL2"/>
<evidence type="ECO:0000256" key="6">
    <source>
        <dbReference type="ARBA" id="ARBA00023136"/>
    </source>
</evidence>
<dbReference type="SUPFAM" id="SSF49899">
    <property type="entry name" value="Concanavalin A-like lectins/glucanases"/>
    <property type="match status" value="1"/>
</dbReference>
<evidence type="ECO:0000256" key="10">
    <source>
        <dbReference type="SAM" id="Phobius"/>
    </source>
</evidence>
<feature type="region of interest" description="Disordered" evidence="9">
    <location>
        <begin position="1"/>
        <end position="137"/>
    </location>
</feature>
<name>A0A0C9XJL2_9AGAR</name>
<feature type="transmembrane region" description="Helical" evidence="10">
    <location>
        <begin position="187"/>
        <end position="206"/>
    </location>
</feature>
<accession>A0A0C9XJL2</accession>
<dbReference type="OrthoDB" id="412647at2759"/>
<dbReference type="GO" id="GO:0005789">
    <property type="term" value="C:endoplasmic reticulum membrane"/>
    <property type="evidence" value="ECO:0007669"/>
    <property type="project" value="TreeGrafter"/>
</dbReference>
<organism evidence="12 13">
    <name type="scientific">Laccaria amethystina LaAM-08-1</name>
    <dbReference type="NCBI Taxonomy" id="1095629"/>
    <lineage>
        <taxon>Eukaryota</taxon>
        <taxon>Fungi</taxon>
        <taxon>Dikarya</taxon>
        <taxon>Basidiomycota</taxon>
        <taxon>Agaricomycotina</taxon>
        <taxon>Agaricomycetes</taxon>
        <taxon>Agaricomycetidae</taxon>
        <taxon>Agaricales</taxon>
        <taxon>Agaricineae</taxon>
        <taxon>Hydnangiaceae</taxon>
        <taxon>Laccaria</taxon>
    </lineage>
</organism>
<dbReference type="PANTHER" id="PTHR31361">
    <property type="entry name" value="BETA-GLUCAN SYNTHESIS-ASSOCIATED PROTEIN KRE6-RELATED"/>
    <property type="match status" value="1"/>
</dbReference>
<dbReference type="PROSITE" id="PS51762">
    <property type="entry name" value="GH16_2"/>
    <property type="match status" value="1"/>
</dbReference>
<keyword evidence="4" id="KW-0735">Signal-anchor</keyword>
<dbReference type="Proteomes" id="UP000054477">
    <property type="component" value="Unassembled WGS sequence"/>
</dbReference>
<dbReference type="Gene3D" id="2.60.120.200">
    <property type="match status" value="2"/>
</dbReference>
<dbReference type="InterPro" id="IPR000757">
    <property type="entry name" value="Beta-glucanase-like"/>
</dbReference>
<dbReference type="GO" id="GO:0015926">
    <property type="term" value="F:glucosidase activity"/>
    <property type="evidence" value="ECO:0007669"/>
    <property type="project" value="TreeGrafter"/>
</dbReference>
<keyword evidence="13" id="KW-1185">Reference proteome</keyword>
<evidence type="ECO:0000256" key="2">
    <source>
        <dbReference type="ARBA" id="ARBA00010962"/>
    </source>
</evidence>